<organism evidence="1 2">
    <name type="scientific">Fusarium decemcellulare</name>
    <dbReference type="NCBI Taxonomy" id="57161"/>
    <lineage>
        <taxon>Eukaryota</taxon>
        <taxon>Fungi</taxon>
        <taxon>Dikarya</taxon>
        <taxon>Ascomycota</taxon>
        <taxon>Pezizomycotina</taxon>
        <taxon>Sordariomycetes</taxon>
        <taxon>Hypocreomycetidae</taxon>
        <taxon>Hypocreales</taxon>
        <taxon>Nectriaceae</taxon>
        <taxon>Fusarium</taxon>
        <taxon>Fusarium decemcellulare species complex</taxon>
    </lineage>
</organism>
<dbReference type="EMBL" id="JANRMS010000260">
    <property type="protein sequence ID" value="KAJ3543110.1"/>
    <property type="molecule type" value="Genomic_DNA"/>
</dbReference>
<protein>
    <submittedName>
        <fullName evidence="1">Uncharacterized protein</fullName>
    </submittedName>
</protein>
<proteinExistence type="predicted"/>
<sequence>MSKTYRVGVIGYGLSAKVFHIPFIQAAANLELGAIVQRQGDEAREKHSGCAVYKTSDELFADGNIDLVVLSTPPTSHFELAAGALNAGKHVVVEKPFCPTSAECDELISLAKSKGKLLVPFQNRRWDADYVTLQKVLSEGKLGRVVEFASHYDRYDPEVSSRDAKDAPGAGVIYDLGTHLLDQILNLYGVPSRITGFLSKQRANAPAEGAYDACSVLLHYESGPLVTVKATPISVGEEQLRFWVRGDKGSFKKYGIDPQEPQFIGGMKLSDPEFGVEPATSAGKLTVAQDGKFEVTTVENVPPPTYGKFYKLLTGALEGQNPAPVKAEEARDLIRLIELARESSEKGSSIVIKPEDFLTSSR</sequence>
<reference evidence="1" key="1">
    <citation type="submission" date="2022-08" db="EMBL/GenBank/DDBJ databases">
        <title>Genome Sequence of Fusarium decemcellulare.</title>
        <authorList>
            <person name="Buettner E."/>
        </authorList>
    </citation>
    <scope>NUCLEOTIDE SEQUENCE</scope>
    <source>
        <strain evidence="1">Babe19</strain>
    </source>
</reference>
<evidence type="ECO:0000313" key="2">
    <source>
        <dbReference type="Proteomes" id="UP001148629"/>
    </source>
</evidence>
<gene>
    <name evidence="1" type="ORF">NM208_g3746</name>
</gene>
<keyword evidence="2" id="KW-1185">Reference proteome</keyword>
<name>A0ACC1SMZ1_9HYPO</name>
<accession>A0ACC1SMZ1</accession>
<evidence type="ECO:0000313" key="1">
    <source>
        <dbReference type="EMBL" id="KAJ3543110.1"/>
    </source>
</evidence>
<comment type="caution">
    <text evidence="1">The sequence shown here is derived from an EMBL/GenBank/DDBJ whole genome shotgun (WGS) entry which is preliminary data.</text>
</comment>
<dbReference type="Proteomes" id="UP001148629">
    <property type="component" value="Unassembled WGS sequence"/>
</dbReference>